<gene>
    <name evidence="2" type="ORF">FQU76_28345</name>
</gene>
<protein>
    <submittedName>
        <fullName evidence="2">Uncharacterized protein</fullName>
    </submittedName>
</protein>
<dbReference type="OrthoDB" id="3894953at2"/>
<dbReference type="EMBL" id="CP042266">
    <property type="protein sequence ID" value="QDY79798.1"/>
    <property type="molecule type" value="Genomic_DNA"/>
</dbReference>
<dbReference type="AlphaFoldDB" id="A0A5B8IMF9"/>
<evidence type="ECO:0000313" key="2">
    <source>
        <dbReference type="EMBL" id="QDY79798.1"/>
    </source>
</evidence>
<evidence type="ECO:0000313" key="3">
    <source>
        <dbReference type="Proteomes" id="UP000320580"/>
    </source>
</evidence>
<dbReference type="RefSeq" id="WP_146483081.1">
    <property type="nucleotide sequence ID" value="NZ_CP042266.1"/>
</dbReference>
<accession>A0A5B8IMF9</accession>
<reference evidence="2 3" key="1">
    <citation type="submission" date="2019-07" db="EMBL/GenBank/DDBJ databases">
        <authorList>
            <person name="Zhu P."/>
        </authorList>
    </citation>
    <scope>NUCLEOTIDE SEQUENCE [LARGE SCALE GENOMIC DNA]</scope>
    <source>
        <strain evidence="2 3">SSL-25</strain>
    </source>
</reference>
<dbReference type="Proteomes" id="UP000320580">
    <property type="component" value="Chromosome"/>
</dbReference>
<keyword evidence="3" id="KW-1185">Reference proteome</keyword>
<organism evidence="2 3">
    <name type="scientific">Streptomyces qinzhouensis</name>
    <dbReference type="NCBI Taxonomy" id="2599401"/>
    <lineage>
        <taxon>Bacteria</taxon>
        <taxon>Bacillati</taxon>
        <taxon>Actinomycetota</taxon>
        <taxon>Actinomycetes</taxon>
        <taxon>Kitasatosporales</taxon>
        <taxon>Streptomycetaceae</taxon>
        <taxon>Streptomyces</taxon>
    </lineage>
</organism>
<proteinExistence type="predicted"/>
<evidence type="ECO:0000256" key="1">
    <source>
        <dbReference type="SAM" id="MobiDB-lite"/>
    </source>
</evidence>
<dbReference type="KEGG" id="sqz:FQU76_28345"/>
<name>A0A5B8IMF9_9ACTN</name>
<feature type="region of interest" description="Disordered" evidence="1">
    <location>
        <begin position="379"/>
        <end position="399"/>
    </location>
</feature>
<sequence>MVTDRTNVPAVLAEVYGFELPVTFGNVYSAGIAIQQCRAEAFQVSVMPTRPTTLAEITQHGTWSRTARLDTPIDPLRVIPEVSGSAWDAITEIARCTLATAEFDADGIFRWRNRTRWTNVPTVPDVTVTSAREIASVTVSEEIDACRNNITVPWTNWRNVKLTPLPGFGEETASIAIAAGATLRREFTISEDRYDPRTPQVAEQAFPDCVGITTTATGSTGAHGVVDVRVQRVGGTVTLSLTNRGTTTVYYRGVYLIALTHDNGSNPVTILAQSQHVQSQGYYGIQHYAHDPKGWIQDSNTAVTLAGALREAGAWPIPVISDVEILPDPRIELGDVVRVIDHTGTRLNTLAWVTGIKTSGETGSVRQVLTLRAVASTGAPVDSGLTPDPPVNPGALLST</sequence>